<gene>
    <name evidence="1" type="ORF">M3P21_08910</name>
</gene>
<sequence length="288" mass="30879">MTMDRREVIKLGTAATLGAVLPSVARATPQNAAFEASYDDVLQRLRTGLNAQGLQEAAPLSIVSGDPAYNGGLRHDFDQSALPQGGFVIQPLARVEDIGERDRADVLPIFHEVGCHPPDDLDKAAQTRMLIRLLTEEFGLDPARLAFVSVPASEEMRPVLDEVGLPFSEKVILRDAEEAFEARDGSGYFFPNPDGEDFFVTMGVYYRVGETDEPAPSAYPASANWTELGEIVIAGETAPLGVSLGAERLALAVSGQFPTWDERLGQLFAQVESDAGGSGEPAGVAAFR</sequence>
<name>A0ABT0Q1C4_9RHOB</name>
<organism evidence="1 2">
    <name type="scientific">Ruegeria spongiae</name>
    <dbReference type="NCBI Taxonomy" id="2942209"/>
    <lineage>
        <taxon>Bacteria</taxon>
        <taxon>Pseudomonadati</taxon>
        <taxon>Pseudomonadota</taxon>
        <taxon>Alphaproteobacteria</taxon>
        <taxon>Rhodobacterales</taxon>
        <taxon>Roseobacteraceae</taxon>
        <taxon>Ruegeria</taxon>
    </lineage>
</organism>
<reference evidence="1" key="1">
    <citation type="submission" date="2022-05" db="EMBL/GenBank/DDBJ databases">
        <authorList>
            <person name="Park J.-S."/>
        </authorList>
    </citation>
    <scope>NUCLEOTIDE SEQUENCE</scope>
    <source>
        <strain evidence="1">2012CJ41-6</strain>
    </source>
</reference>
<dbReference type="RefSeq" id="WP_249709030.1">
    <property type="nucleotide sequence ID" value="NZ_JAMFMB010000009.1"/>
</dbReference>
<proteinExistence type="predicted"/>
<comment type="caution">
    <text evidence="1">The sequence shown here is derived from an EMBL/GenBank/DDBJ whole genome shotgun (WGS) entry which is preliminary data.</text>
</comment>
<dbReference type="InterPro" id="IPR006311">
    <property type="entry name" value="TAT_signal"/>
</dbReference>
<accession>A0ABT0Q1C4</accession>
<evidence type="ECO:0000313" key="2">
    <source>
        <dbReference type="Proteomes" id="UP001203880"/>
    </source>
</evidence>
<evidence type="ECO:0000313" key="1">
    <source>
        <dbReference type="EMBL" id="MCL6283649.1"/>
    </source>
</evidence>
<keyword evidence="2" id="KW-1185">Reference proteome</keyword>
<dbReference type="Proteomes" id="UP001203880">
    <property type="component" value="Unassembled WGS sequence"/>
</dbReference>
<dbReference type="EMBL" id="JAMFMB010000009">
    <property type="protein sequence ID" value="MCL6283649.1"/>
    <property type="molecule type" value="Genomic_DNA"/>
</dbReference>
<dbReference type="PROSITE" id="PS51318">
    <property type="entry name" value="TAT"/>
    <property type="match status" value="1"/>
</dbReference>
<protein>
    <submittedName>
        <fullName evidence="1">Uncharacterized protein</fullName>
    </submittedName>
</protein>